<name>A0ABP8AM89_9MICO</name>
<evidence type="ECO:0000313" key="7">
    <source>
        <dbReference type="Proteomes" id="UP001500213"/>
    </source>
</evidence>
<evidence type="ECO:0000256" key="1">
    <source>
        <dbReference type="ARBA" id="ARBA00022679"/>
    </source>
</evidence>
<dbReference type="SMART" id="SM01012">
    <property type="entry name" value="ANTAR"/>
    <property type="match status" value="1"/>
</dbReference>
<dbReference type="PIRSF" id="PIRSF036625">
    <property type="entry name" value="GAF_ANTAR"/>
    <property type="match status" value="1"/>
</dbReference>
<dbReference type="EMBL" id="BAABBX010000006">
    <property type="protein sequence ID" value="GAA4186322.1"/>
    <property type="molecule type" value="Genomic_DNA"/>
</dbReference>
<dbReference type="SUPFAM" id="SSF52172">
    <property type="entry name" value="CheY-like"/>
    <property type="match status" value="1"/>
</dbReference>
<keyword evidence="3" id="KW-0805">Transcription regulation</keyword>
<dbReference type="Gene3D" id="3.30.450.40">
    <property type="match status" value="1"/>
</dbReference>
<reference evidence="7" key="1">
    <citation type="journal article" date="2019" name="Int. J. Syst. Evol. Microbiol.">
        <title>The Global Catalogue of Microorganisms (GCM) 10K type strain sequencing project: providing services to taxonomists for standard genome sequencing and annotation.</title>
        <authorList>
            <consortium name="The Broad Institute Genomics Platform"/>
            <consortium name="The Broad Institute Genome Sequencing Center for Infectious Disease"/>
            <person name="Wu L."/>
            <person name="Ma J."/>
        </authorList>
    </citation>
    <scope>NUCLEOTIDE SEQUENCE [LARGE SCALE GENOMIC DNA]</scope>
    <source>
        <strain evidence="7">JCM 17593</strain>
    </source>
</reference>
<dbReference type="Pfam" id="PF03861">
    <property type="entry name" value="ANTAR"/>
    <property type="match status" value="1"/>
</dbReference>
<dbReference type="Gene3D" id="1.10.10.10">
    <property type="entry name" value="Winged helix-like DNA-binding domain superfamily/Winged helix DNA-binding domain"/>
    <property type="match status" value="1"/>
</dbReference>
<proteinExistence type="predicted"/>
<dbReference type="InterPro" id="IPR012074">
    <property type="entry name" value="GAF_ANTAR"/>
</dbReference>
<feature type="domain" description="ANTAR" evidence="5">
    <location>
        <begin position="157"/>
        <end position="218"/>
    </location>
</feature>
<dbReference type="SMART" id="SM00065">
    <property type="entry name" value="GAF"/>
    <property type="match status" value="1"/>
</dbReference>
<dbReference type="InterPro" id="IPR036388">
    <property type="entry name" value="WH-like_DNA-bd_sf"/>
</dbReference>
<dbReference type="SUPFAM" id="SSF55781">
    <property type="entry name" value="GAF domain-like"/>
    <property type="match status" value="1"/>
</dbReference>
<protein>
    <submittedName>
        <fullName evidence="6">GAF and ANTAR domain-containing protein</fullName>
    </submittedName>
</protein>
<evidence type="ECO:0000313" key="6">
    <source>
        <dbReference type="EMBL" id="GAA4186322.1"/>
    </source>
</evidence>
<evidence type="ECO:0000256" key="2">
    <source>
        <dbReference type="ARBA" id="ARBA00022777"/>
    </source>
</evidence>
<evidence type="ECO:0000256" key="4">
    <source>
        <dbReference type="ARBA" id="ARBA00023163"/>
    </source>
</evidence>
<evidence type="ECO:0000256" key="3">
    <source>
        <dbReference type="ARBA" id="ARBA00023015"/>
    </source>
</evidence>
<keyword evidence="7" id="KW-1185">Reference proteome</keyword>
<organism evidence="6 7">
    <name type="scientific">Gryllotalpicola kribbensis</name>
    <dbReference type="NCBI Taxonomy" id="993084"/>
    <lineage>
        <taxon>Bacteria</taxon>
        <taxon>Bacillati</taxon>
        <taxon>Actinomycetota</taxon>
        <taxon>Actinomycetes</taxon>
        <taxon>Micrococcales</taxon>
        <taxon>Microbacteriaceae</taxon>
        <taxon>Gryllotalpicola</taxon>
    </lineage>
</organism>
<dbReference type="InterPro" id="IPR011006">
    <property type="entry name" value="CheY-like_superfamily"/>
</dbReference>
<dbReference type="Proteomes" id="UP001500213">
    <property type="component" value="Unassembled WGS sequence"/>
</dbReference>
<keyword evidence="1" id="KW-0808">Transferase</keyword>
<dbReference type="InterPro" id="IPR003018">
    <property type="entry name" value="GAF"/>
</dbReference>
<keyword evidence="4" id="KW-0804">Transcription</keyword>
<keyword evidence="2" id="KW-0418">Kinase</keyword>
<accession>A0ABP8AM89</accession>
<dbReference type="PROSITE" id="PS50921">
    <property type="entry name" value="ANTAR"/>
    <property type="match status" value="1"/>
</dbReference>
<dbReference type="RefSeq" id="WP_344774397.1">
    <property type="nucleotide sequence ID" value="NZ_BAABBX010000006.1"/>
</dbReference>
<evidence type="ECO:0000259" key="5">
    <source>
        <dbReference type="PROSITE" id="PS50921"/>
    </source>
</evidence>
<gene>
    <name evidence="6" type="ORF">GCM10022288_09650</name>
</gene>
<sequence>MLTLDDDNFADVADELYALGDASRVADAIARIGREAVGCDTAAVSIVTSGQRLQPAAGTSREAFRAVELQSALGEGPGRTAVRSCVPEGSDDLGAEDRWPMWSNAVAEMGLASSLAVPLHERGRVFAVLHLYSERPGAFDAGRVSLASLLARRSAVALAAVTRTEHLKRAVDSRTVIGQAEGILMERFGLDADTAFSVLRRYSQQGNLKLHDVAERVVRTRELPGLDLTAAAS</sequence>
<dbReference type="Pfam" id="PF13185">
    <property type="entry name" value="GAF_2"/>
    <property type="match status" value="1"/>
</dbReference>
<dbReference type="InterPro" id="IPR005561">
    <property type="entry name" value="ANTAR"/>
</dbReference>
<comment type="caution">
    <text evidence="6">The sequence shown here is derived from an EMBL/GenBank/DDBJ whole genome shotgun (WGS) entry which is preliminary data.</text>
</comment>
<dbReference type="InterPro" id="IPR029016">
    <property type="entry name" value="GAF-like_dom_sf"/>
</dbReference>